<dbReference type="InterPro" id="IPR011990">
    <property type="entry name" value="TPR-like_helical_dom_sf"/>
</dbReference>
<sequence length="880" mass="97442">MTAALALGLLVSIPKEVTGQSQPPPSAQQLAELEEATRLNEQVLQLYKEGKYSQAIPLAERALEIREKLLGKENLDVAGSLNNLAFLYQHQGSYQKAEPLYVRSLAIFEKALGKEHPLVATSLNNLAELYRVQGSYQKAEPLYLRSLAIDEKALGTEHPDVAIDLNNLALLYQAQGSYQKAEPLYVRALAIWEKVLGKKHPNVATSLNNLGVLYSSQGSYEKAEPLYVRSLAIREKVLGKEHPDVAASLNNLAELYRVQGSYEKAEPLYVRALAIWEKVLGKEHPNVALSLNNLGVLYEAQNDITRATDFYSRGFAVQEHNLDLIFAVGSEQRKQNYARTFTKSTNSIISLSLQQATNNPAVAKLALTTVLRRKGLVLDAVTDNIQTLQSQLADKPETKKLFDDWLNVNQELSTLVYKGHGKQSPTEYKAKFHELEAEKERLEETISTKSAEFRTATQPVELAAIQATIPKDAALVEIVLYYPFNAKAKSDAQTWGKQRYAAAVLRSLGEPKWVDLGDAATIDKSVADLRTVLKQKPPDPYTYRVAPPAKKPTQSLEQLTRKLDEQVMAPIRPLLGDARHLLLSPDGQLTLIPFEALKDEQNKYLIQRYAFSYLTSGRDLLRFQLPTNSRSNPVVFANIDYDQQEIATASAVRGSENRRSADLASLQFPSLDNTLEEANKIKGIFSDTKIISGKQATEAVIKQLQAPSILHLATHGFFVPDQQQDLVETRLIASLHLENPLLRSGLALAGINNRTKALSNTNDGVLTALEVAGLNLRGTQLVVLSACETGLGDVKVGDGLYGLRRALVIAGSQSQVLSLWIVDDAGTKDLMVKYYQNLKAGKGRHEALREAQMNLLKTPGYEHPYYWASFVPSGDWSALK</sequence>
<feature type="repeat" description="TPR" evidence="10">
    <location>
        <begin position="288"/>
        <end position="321"/>
    </location>
</feature>
<keyword evidence="8" id="KW-0505">Motor protein</keyword>
<keyword evidence="6 10" id="KW-0802">TPR repeat</keyword>
<comment type="caution">
    <text evidence="12">The sequence shown here is derived from an EMBL/GenBank/DDBJ whole genome shotgun (WGS) entry which is preliminary data.</text>
</comment>
<dbReference type="Proteomes" id="UP000031549">
    <property type="component" value="Unassembled WGS sequence"/>
</dbReference>
<dbReference type="Gene3D" id="1.25.40.10">
    <property type="entry name" value="Tetratricopeptide repeat domain"/>
    <property type="match status" value="2"/>
</dbReference>
<evidence type="ECO:0000256" key="8">
    <source>
        <dbReference type="ARBA" id="ARBA00023175"/>
    </source>
</evidence>
<evidence type="ECO:0000313" key="12">
    <source>
        <dbReference type="EMBL" id="NEU73123.1"/>
    </source>
</evidence>
<comment type="subcellular location">
    <subcellularLocation>
        <location evidence="1">Cytoplasm</location>
        <location evidence="1">Cytoskeleton</location>
    </subcellularLocation>
</comment>
<evidence type="ECO:0000256" key="4">
    <source>
        <dbReference type="ARBA" id="ARBA00022701"/>
    </source>
</evidence>
<dbReference type="PROSITE" id="PS50005">
    <property type="entry name" value="TPR"/>
    <property type="match status" value="3"/>
</dbReference>
<evidence type="ECO:0000256" key="7">
    <source>
        <dbReference type="ARBA" id="ARBA00023054"/>
    </source>
</evidence>
<evidence type="ECO:0000256" key="1">
    <source>
        <dbReference type="ARBA" id="ARBA00004245"/>
    </source>
</evidence>
<evidence type="ECO:0000313" key="13">
    <source>
        <dbReference type="Proteomes" id="UP000031549"/>
    </source>
</evidence>
<feature type="repeat" description="TPR" evidence="10">
    <location>
        <begin position="204"/>
        <end position="237"/>
    </location>
</feature>
<reference evidence="12 13" key="1">
    <citation type="journal article" date="2015" name="Genome Announc.">
        <title>Draft Genome Sequence of Cyanobacterium Hassallia byssoidea Strain VB512170, Isolated from Monuments in India.</title>
        <authorList>
            <person name="Singh D."/>
            <person name="Chandrababunaidu M.M."/>
            <person name="Panda A."/>
            <person name="Sen D."/>
            <person name="Bhattacharyya S."/>
            <person name="Adhikary S.P."/>
            <person name="Tripathy S."/>
        </authorList>
    </citation>
    <scope>NUCLEOTIDE SEQUENCE [LARGE SCALE GENOMIC DNA]</scope>
    <source>
        <strain evidence="12 13">VB512170</strain>
    </source>
</reference>
<feature type="domain" description="CHAT" evidence="11">
    <location>
        <begin position="559"/>
        <end position="875"/>
    </location>
</feature>
<evidence type="ECO:0000256" key="5">
    <source>
        <dbReference type="ARBA" id="ARBA00022737"/>
    </source>
</evidence>
<dbReference type="Pfam" id="PF12770">
    <property type="entry name" value="CHAT"/>
    <property type="match status" value="1"/>
</dbReference>
<evidence type="ECO:0000256" key="2">
    <source>
        <dbReference type="ARBA" id="ARBA00009622"/>
    </source>
</evidence>
<dbReference type="GO" id="GO:0019894">
    <property type="term" value="F:kinesin binding"/>
    <property type="evidence" value="ECO:0007669"/>
    <property type="project" value="TreeGrafter"/>
</dbReference>
<dbReference type="PANTHER" id="PTHR45783">
    <property type="entry name" value="KINESIN LIGHT CHAIN"/>
    <property type="match status" value="1"/>
</dbReference>
<dbReference type="EMBL" id="JTCM02000018">
    <property type="protein sequence ID" value="NEU73123.1"/>
    <property type="molecule type" value="Genomic_DNA"/>
</dbReference>
<keyword evidence="4" id="KW-0493">Microtubule</keyword>
<keyword evidence="13" id="KW-1185">Reference proteome</keyword>
<dbReference type="SMART" id="SM00028">
    <property type="entry name" value="TPR"/>
    <property type="match status" value="7"/>
</dbReference>
<keyword evidence="7" id="KW-0175">Coiled coil</keyword>
<protein>
    <submittedName>
        <fullName evidence="12">CHAT domain-containing protein</fullName>
    </submittedName>
</protein>
<keyword evidence="3" id="KW-0963">Cytoplasm</keyword>
<dbReference type="GO" id="GO:0005871">
    <property type="term" value="C:kinesin complex"/>
    <property type="evidence" value="ECO:0007669"/>
    <property type="project" value="InterPro"/>
</dbReference>
<evidence type="ECO:0000259" key="11">
    <source>
        <dbReference type="Pfam" id="PF12770"/>
    </source>
</evidence>
<name>A0A846H7P0_9CYAN</name>
<dbReference type="PANTHER" id="PTHR45783:SF3">
    <property type="entry name" value="KINESIN LIGHT CHAIN"/>
    <property type="match status" value="1"/>
</dbReference>
<proteinExistence type="inferred from homology"/>
<dbReference type="GO" id="GO:0005737">
    <property type="term" value="C:cytoplasm"/>
    <property type="evidence" value="ECO:0007669"/>
    <property type="project" value="TreeGrafter"/>
</dbReference>
<dbReference type="GO" id="GO:0005874">
    <property type="term" value="C:microtubule"/>
    <property type="evidence" value="ECO:0007669"/>
    <property type="project" value="UniProtKB-KW"/>
</dbReference>
<organism evidence="12 13">
    <name type="scientific">Hassallia byssoidea VB512170</name>
    <dbReference type="NCBI Taxonomy" id="1304833"/>
    <lineage>
        <taxon>Bacteria</taxon>
        <taxon>Bacillati</taxon>
        <taxon>Cyanobacteriota</taxon>
        <taxon>Cyanophyceae</taxon>
        <taxon>Nostocales</taxon>
        <taxon>Tolypothrichaceae</taxon>
        <taxon>Hassallia</taxon>
    </lineage>
</organism>
<accession>A0A846H7P0</accession>
<feature type="repeat" description="TPR" evidence="10">
    <location>
        <begin position="120"/>
        <end position="153"/>
    </location>
</feature>
<dbReference type="GO" id="GO:0007018">
    <property type="term" value="P:microtubule-based movement"/>
    <property type="evidence" value="ECO:0007669"/>
    <property type="project" value="TreeGrafter"/>
</dbReference>
<evidence type="ECO:0000256" key="3">
    <source>
        <dbReference type="ARBA" id="ARBA00022490"/>
    </source>
</evidence>
<comment type="similarity">
    <text evidence="2">Belongs to the kinesin light chain family.</text>
</comment>
<dbReference type="AlphaFoldDB" id="A0A846H7P0"/>
<dbReference type="Pfam" id="PF13374">
    <property type="entry name" value="TPR_10"/>
    <property type="match status" value="1"/>
</dbReference>
<keyword evidence="9" id="KW-0206">Cytoskeleton</keyword>
<gene>
    <name evidence="12" type="ORF">PI95_011260</name>
</gene>
<keyword evidence="5" id="KW-0677">Repeat</keyword>
<dbReference type="SUPFAM" id="SSF48452">
    <property type="entry name" value="TPR-like"/>
    <property type="match status" value="2"/>
</dbReference>
<evidence type="ECO:0000256" key="10">
    <source>
        <dbReference type="PROSITE-ProRule" id="PRU00339"/>
    </source>
</evidence>
<dbReference type="Pfam" id="PF13424">
    <property type="entry name" value="TPR_12"/>
    <property type="match status" value="3"/>
</dbReference>
<dbReference type="PRINTS" id="PR00381">
    <property type="entry name" value="KINESINLIGHT"/>
</dbReference>
<dbReference type="InterPro" id="IPR002151">
    <property type="entry name" value="Kinesin_light"/>
</dbReference>
<evidence type="ECO:0000256" key="6">
    <source>
        <dbReference type="ARBA" id="ARBA00022803"/>
    </source>
</evidence>
<dbReference type="InterPro" id="IPR019734">
    <property type="entry name" value="TPR_rpt"/>
</dbReference>
<dbReference type="InterPro" id="IPR024983">
    <property type="entry name" value="CHAT_dom"/>
</dbReference>
<evidence type="ECO:0000256" key="9">
    <source>
        <dbReference type="ARBA" id="ARBA00023212"/>
    </source>
</evidence>